<reference evidence="2" key="2">
    <citation type="submission" date="2018-05" db="EMBL/GenBank/DDBJ databases">
        <title>OmerRS3 (Oryza meridionalis Reference Sequence Version 3).</title>
        <authorList>
            <person name="Zhang J."/>
            <person name="Kudrna D."/>
            <person name="Lee S."/>
            <person name="Talag J."/>
            <person name="Welchert J."/>
            <person name="Wing R.A."/>
        </authorList>
    </citation>
    <scope>NUCLEOTIDE SEQUENCE [LARGE SCALE GENOMIC DNA]</scope>
    <source>
        <strain evidence="2">cv. OR44</strain>
    </source>
</reference>
<keyword evidence="3" id="KW-1185">Reference proteome</keyword>
<sequence>METASASASASDPPPLRRRRQRQRRLVFDRRYGWMLPMQQTQLVKLSSADRSLQLLYNMDTSQSPVDFPCSMKKVMLASTFQQ</sequence>
<dbReference type="AlphaFoldDB" id="A0A0E0E9Z9"/>
<reference evidence="2" key="1">
    <citation type="submission" date="2015-04" db="UniProtKB">
        <authorList>
            <consortium name="EnsemblPlants"/>
        </authorList>
    </citation>
    <scope>IDENTIFICATION</scope>
</reference>
<evidence type="ECO:0000313" key="3">
    <source>
        <dbReference type="Proteomes" id="UP000008021"/>
    </source>
</evidence>
<dbReference type="EnsemblPlants" id="OMERI07G08210.3">
    <property type="protein sequence ID" value="OMERI07G08210.3"/>
    <property type="gene ID" value="OMERI07G08210"/>
</dbReference>
<accession>A0A0E0E9Z9</accession>
<dbReference type="Gramene" id="OMERI07G08210.3">
    <property type="protein sequence ID" value="OMERI07G08210.3"/>
    <property type="gene ID" value="OMERI07G08210"/>
</dbReference>
<dbReference type="HOGENOM" id="CLU_2577755_0_0_1"/>
<dbReference type="Proteomes" id="UP000008021">
    <property type="component" value="Chromosome 7"/>
</dbReference>
<evidence type="ECO:0000313" key="2">
    <source>
        <dbReference type="EnsemblPlants" id="OMERI07G08210.3"/>
    </source>
</evidence>
<feature type="compositionally biased region" description="Low complexity" evidence="1">
    <location>
        <begin position="1"/>
        <end position="11"/>
    </location>
</feature>
<proteinExistence type="predicted"/>
<organism evidence="2">
    <name type="scientific">Oryza meridionalis</name>
    <dbReference type="NCBI Taxonomy" id="40149"/>
    <lineage>
        <taxon>Eukaryota</taxon>
        <taxon>Viridiplantae</taxon>
        <taxon>Streptophyta</taxon>
        <taxon>Embryophyta</taxon>
        <taxon>Tracheophyta</taxon>
        <taxon>Spermatophyta</taxon>
        <taxon>Magnoliopsida</taxon>
        <taxon>Liliopsida</taxon>
        <taxon>Poales</taxon>
        <taxon>Poaceae</taxon>
        <taxon>BOP clade</taxon>
        <taxon>Oryzoideae</taxon>
        <taxon>Oryzeae</taxon>
        <taxon>Oryzinae</taxon>
        <taxon>Oryza</taxon>
    </lineage>
</organism>
<evidence type="ECO:0000256" key="1">
    <source>
        <dbReference type="SAM" id="MobiDB-lite"/>
    </source>
</evidence>
<name>A0A0E0E9Z9_9ORYZ</name>
<protein>
    <submittedName>
        <fullName evidence="2">Uncharacterized protein</fullName>
    </submittedName>
</protein>
<feature type="region of interest" description="Disordered" evidence="1">
    <location>
        <begin position="1"/>
        <end position="22"/>
    </location>
</feature>